<dbReference type="AlphaFoldDB" id="A0A3M8P7E7"/>
<protein>
    <submittedName>
        <fullName evidence="1">Uncharacterized protein</fullName>
    </submittedName>
</protein>
<reference evidence="1 2" key="1">
    <citation type="journal article" date="2018" name="Int. J. Syst. Evol. Microbiol.">
        <title>Planococcus salinus sp. nov., a moderately halophilic bacterium isolated from a saline-alkali soil.</title>
        <authorList>
            <person name="Gan L."/>
        </authorList>
    </citation>
    <scope>NUCLEOTIDE SEQUENCE [LARGE SCALE GENOMIC DNA]</scope>
    <source>
        <strain evidence="1 2">LCB217</strain>
    </source>
</reference>
<proteinExistence type="predicted"/>
<dbReference type="Proteomes" id="UP000275473">
    <property type="component" value="Unassembled WGS sequence"/>
</dbReference>
<keyword evidence="2" id="KW-1185">Reference proteome</keyword>
<comment type="caution">
    <text evidence="1">The sequence shown here is derived from an EMBL/GenBank/DDBJ whole genome shotgun (WGS) entry which is preliminary data.</text>
</comment>
<evidence type="ECO:0000313" key="1">
    <source>
        <dbReference type="EMBL" id="RNF39542.1"/>
    </source>
</evidence>
<organism evidence="1 2">
    <name type="scientific">Planococcus salinus</name>
    <dbReference type="NCBI Taxonomy" id="1848460"/>
    <lineage>
        <taxon>Bacteria</taxon>
        <taxon>Bacillati</taxon>
        <taxon>Bacillota</taxon>
        <taxon>Bacilli</taxon>
        <taxon>Bacillales</taxon>
        <taxon>Caryophanaceae</taxon>
        <taxon>Planococcus</taxon>
    </lineage>
</organism>
<accession>A0A3M8P7E7</accession>
<gene>
    <name evidence="1" type="ORF">EEX84_08690</name>
</gene>
<dbReference type="EMBL" id="RIAX01000005">
    <property type="protein sequence ID" value="RNF39542.1"/>
    <property type="molecule type" value="Genomic_DNA"/>
</dbReference>
<evidence type="ECO:0000313" key="2">
    <source>
        <dbReference type="Proteomes" id="UP000275473"/>
    </source>
</evidence>
<sequence>MQLLRLSRNLVSDISLQADAFRGHGLSRFVAVAPAGSSARIVPAGKVLAESDSVNAFATKQRSDAGAHVCPSPPFASFSSYP</sequence>
<name>A0A3M8P7E7_9BACL</name>